<reference evidence="1 2" key="1">
    <citation type="journal article" date="2020" name="Mol. Biol. Evol.">
        <title>Distinct Expression and Methylation Patterns for Genes with Different Fates following a Single Whole-Genome Duplication in Flowering Plants.</title>
        <authorList>
            <person name="Shi T."/>
            <person name="Rahmani R.S."/>
            <person name="Gugger P.F."/>
            <person name="Wang M."/>
            <person name="Li H."/>
            <person name="Zhang Y."/>
            <person name="Li Z."/>
            <person name="Wang Q."/>
            <person name="Van de Peer Y."/>
            <person name="Marchal K."/>
            <person name="Chen J."/>
        </authorList>
    </citation>
    <scope>NUCLEOTIDE SEQUENCE [LARGE SCALE GENOMIC DNA]</scope>
    <source>
        <tissue evidence="1">Leaf</tissue>
    </source>
</reference>
<protein>
    <submittedName>
        <fullName evidence="1">Uncharacterized protein</fullName>
    </submittedName>
</protein>
<keyword evidence="2" id="KW-1185">Reference proteome</keyword>
<proteinExistence type="predicted"/>
<dbReference type="Proteomes" id="UP000607653">
    <property type="component" value="Unassembled WGS sequence"/>
</dbReference>
<dbReference type="EMBL" id="DUZY01000003">
    <property type="protein sequence ID" value="DAD31793.1"/>
    <property type="molecule type" value="Genomic_DNA"/>
</dbReference>
<name>A0A822YI42_NELNU</name>
<evidence type="ECO:0000313" key="1">
    <source>
        <dbReference type="EMBL" id="DAD31793.1"/>
    </source>
</evidence>
<accession>A0A822YI42</accession>
<evidence type="ECO:0000313" key="2">
    <source>
        <dbReference type="Proteomes" id="UP000607653"/>
    </source>
</evidence>
<dbReference type="AlphaFoldDB" id="A0A822YI42"/>
<comment type="caution">
    <text evidence="1">The sequence shown here is derived from an EMBL/GenBank/DDBJ whole genome shotgun (WGS) entry which is preliminary data.</text>
</comment>
<organism evidence="1 2">
    <name type="scientific">Nelumbo nucifera</name>
    <name type="common">Sacred lotus</name>
    <dbReference type="NCBI Taxonomy" id="4432"/>
    <lineage>
        <taxon>Eukaryota</taxon>
        <taxon>Viridiplantae</taxon>
        <taxon>Streptophyta</taxon>
        <taxon>Embryophyta</taxon>
        <taxon>Tracheophyta</taxon>
        <taxon>Spermatophyta</taxon>
        <taxon>Magnoliopsida</taxon>
        <taxon>Proteales</taxon>
        <taxon>Nelumbonaceae</taxon>
        <taxon>Nelumbo</taxon>
    </lineage>
</organism>
<gene>
    <name evidence="1" type="ORF">HUJ06_010644</name>
</gene>
<sequence length="52" mass="6290">MERWSERGEDSEGGVHCRFFAIERRGRETTREEEIQWRGKLRGKPRVIMNRA</sequence>